<dbReference type="PANTHER" id="PTHR10695:SF46">
    <property type="entry name" value="BIFUNCTIONAL COENZYME A SYNTHASE-RELATED"/>
    <property type="match status" value="1"/>
</dbReference>
<accession>A0A6J6DNU6</accession>
<dbReference type="SUPFAM" id="SSF52540">
    <property type="entry name" value="P-loop containing nucleoside triphosphate hydrolases"/>
    <property type="match status" value="1"/>
</dbReference>
<dbReference type="GO" id="GO:0004140">
    <property type="term" value="F:dephospho-CoA kinase activity"/>
    <property type="evidence" value="ECO:0007669"/>
    <property type="project" value="InterPro"/>
</dbReference>
<evidence type="ECO:0000313" key="3">
    <source>
        <dbReference type="EMBL" id="CAB4538856.1"/>
    </source>
</evidence>
<dbReference type="Gene3D" id="3.40.50.300">
    <property type="entry name" value="P-loop containing nucleotide triphosphate hydrolases"/>
    <property type="match status" value="1"/>
</dbReference>
<reference evidence="4" key="1">
    <citation type="submission" date="2020-05" db="EMBL/GenBank/DDBJ databases">
        <authorList>
            <person name="Chiriac C."/>
            <person name="Salcher M."/>
            <person name="Ghai R."/>
            <person name="Kavagutti S V."/>
        </authorList>
    </citation>
    <scope>NUCLEOTIDE SEQUENCE</scope>
</reference>
<dbReference type="GO" id="GO:0005524">
    <property type="term" value="F:ATP binding"/>
    <property type="evidence" value="ECO:0007669"/>
    <property type="project" value="UniProtKB-KW"/>
</dbReference>
<dbReference type="InterPro" id="IPR027417">
    <property type="entry name" value="P-loop_NTPase"/>
</dbReference>
<dbReference type="HAMAP" id="MF_00376">
    <property type="entry name" value="Dephospho_CoA_kinase"/>
    <property type="match status" value="1"/>
</dbReference>
<dbReference type="PROSITE" id="PS51219">
    <property type="entry name" value="DPCK"/>
    <property type="match status" value="1"/>
</dbReference>
<dbReference type="PANTHER" id="PTHR10695">
    <property type="entry name" value="DEPHOSPHO-COA KINASE-RELATED"/>
    <property type="match status" value="1"/>
</dbReference>
<evidence type="ECO:0000313" key="4">
    <source>
        <dbReference type="EMBL" id="CAB4565717.1"/>
    </source>
</evidence>
<sequence>MLIALTGGIGSGKSTVAAEWVRLGATEVDSDVLAREVVEPGSPGLASVVSTFGNSVLTQSGELNRSKLAELVFANPEAKVSLERILHPLIQNLALERTNSLTGVVVYTIPLLVETNSKLKFDRIVTVSCPEEVRIQRLVQRGLSEQDARQRISAQASDVSRESIADLVIDSNCTKEQLLERARSAYAELTNG</sequence>
<dbReference type="EMBL" id="CAEZST010000001">
    <property type="protein sequence ID" value="CAB4538856.1"/>
    <property type="molecule type" value="Genomic_DNA"/>
</dbReference>
<dbReference type="InterPro" id="IPR001977">
    <property type="entry name" value="Depp_CoAkinase"/>
</dbReference>
<dbReference type="Pfam" id="PF01121">
    <property type="entry name" value="CoaE"/>
    <property type="match status" value="1"/>
</dbReference>
<dbReference type="CDD" id="cd02022">
    <property type="entry name" value="DPCK"/>
    <property type="match status" value="1"/>
</dbReference>
<proteinExistence type="inferred from homology"/>
<dbReference type="NCBIfam" id="TIGR00152">
    <property type="entry name" value="dephospho-CoA kinase"/>
    <property type="match status" value="1"/>
</dbReference>
<keyword evidence="2" id="KW-0067">ATP-binding</keyword>
<evidence type="ECO:0000256" key="2">
    <source>
        <dbReference type="ARBA" id="ARBA00022840"/>
    </source>
</evidence>
<protein>
    <submittedName>
        <fullName evidence="4">Unannotated protein</fullName>
    </submittedName>
</protein>
<dbReference type="AlphaFoldDB" id="A0A6J6DNU6"/>
<gene>
    <name evidence="3" type="ORF">UFOPK1503_00099</name>
    <name evidence="4" type="ORF">UFOPK1693_00335</name>
</gene>
<dbReference type="EMBL" id="CAEZTO010000002">
    <property type="protein sequence ID" value="CAB4565717.1"/>
    <property type="molecule type" value="Genomic_DNA"/>
</dbReference>
<evidence type="ECO:0000256" key="1">
    <source>
        <dbReference type="ARBA" id="ARBA00022741"/>
    </source>
</evidence>
<name>A0A6J6DNU6_9ZZZZ</name>
<organism evidence="4">
    <name type="scientific">freshwater metagenome</name>
    <dbReference type="NCBI Taxonomy" id="449393"/>
    <lineage>
        <taxon>unclassified sequences</taxon>
        <taxon>metagenomes</taxon>
        <taxon>ecological metagenomes</taxon>
    </lineage>
</organism>
<keyword evidence="1" id="KW-0547">Nucleotide-binding</keyword>
<dbReference type="GO" id="GO:0015937">
    <property type="term" value="P:coenzyme A biosynthetic process"/>
    <property type="evidence" value="ECO:0007669"/>
    <property type="project" value="InterPro"/>
</dbReference>